<evidence type="ECO:0000256" key="1">
    <source>
        <dbReference type="SAM" id="MobiDB-lite"/>
    </source>
</evidence>
<proteinExistence type="predicted"/>
<dbReference type="AlphaFoldDB" id="A0A8S1CIZ4"/>
<sequence length="202" mass="20976">MVVNPPAFAADAAAAFGIPPPAWGLSSPRPRHSAGPVNRRAHCRPWGCRSLVIPNGARRIVEPPPAIVPPPDAVNFVPLREQYQQLLAQGINLDQYPATGVPFRSAAPSISSPSRPQQQNYASNFASFLSGLPAEGSPSRVLPVATEAPLVAASPLSRQTSVFGSAAELSNAASGSLQITHHPGHGEAGGTSYSSSSFTTQV</sequence>
<evidence type="ECO:0000313" key="3">
    <source>
        <dbReference type="Proteomes" id="UP000494165"/>
    </source>
</evidence>
<protein>
    <submittedName>
        <fullName evidence="2">Uncharacterized protein</fullName>
    </submittedName>
</protein>
<organism evidence="2 3">
    <name type="scientific">Cloeon dipterum</name>
    <dbReference type="NCBI Taxonomy" id="197152"/>
    <lineage>
        <taxon>Eukaryota</taxon>
        <taxon>Metazoa</taxon>
        <taxon>Ecdysozoa</taxon>
        <taxon>Arthropoda</taxon>
        <taxon>Hexapoda</taxon>
        <taxon>Insecta</taxon>
        <taxon>Pterygota</taxon>
        <taxon>Palaeoptera</taxon>
        <taxon>Ephemeroptera</taxon>
        <taxon>Pisciforma</taxon>
        <taxon>Baetidae</taxon>
        <taxon>Cloeon</taxon>
    </lineage>
</organism>
<dbReference type="EMBL" id="CADEPI010000039">
    <property type="protein sequence ID" value="CAB3368787.1"/>
    <property type="molecule type" value="Genomic_DNA"/>
</dbReference>
<feature type="compositionally biased region" description="Low complexity" evidence="1">
    <location>
        <begin position="191"/>
        <end position="202"/>
    </location>
</feature>
<gene>
    <name evidence="2" type="ORF">CLODIP_2_CD00875</name>
</gene>
<dbReference type="Proteomes" id="UP000494165">
    <property type="component" value="Unassembled WGS sequence"/>
</dbReference>
<accession>A0A8S1CIZ4</accession>
<evidence type="ECO:0000313" key="2">
    <source>
        <dbReference type="EMBL" id="CAB3368787.1"/>
    </source>
</evidence>
<comment type="caution">
    <text evidence="2">The sequence shown here is derived from an EMBL/GenBank/DDBJ whole genome shotgun (WGS) entry which is preliminary data.</text>
</comment>
<name>A0A8S1CIZ4_9INSE</name>
<feature type="region of interest" description="Disordered" evidence="1">
    <location>
        <begin position="177"/>
        <end position="202"/>
    </location>
</feature>
<keyword evidence="3" id="KW-1185">Reference proteome</keyword>
<reference evidence="2 3" key="1">
    <citation type="submission" date="2020-04" db="EMBL/GenBank/DDBJ databases">
        <authorList>
            <person name="Alioto T."/>
            <person name="Alioto T."/>
            <person name="Gomez Garrido J."/>
        </authorList>
    </citation>
    <scope>NUCLEOTIDE SEQUENCE [LARGE SCALE GENOMIC DNA]</scope>
</reference>